<proteinExistence type="predicted"/>
<reference evidence="2 3" key="1">
    <citation type="submission" date="2020-01" db="EMBL/GenBank/DDBJ databases">
        <title>Anaeroalcalibacter tamaniensis gen. nov., sp. nov., moderately halophilic strictly anaerobic fermenter bacterium from mud volcano of Taman peninsula.</title>
        <authorList>
            <person name="Frolova A."/>
            <person name="Merkel A.Y."/>
            <person name="Slobodkin A.I."/>
        </authorList>
    </citation>
    <scope>NUCLEOTIDE SEQUENCE [LARGE SCALE GENOMIC DNA]</scope>
    <source>
        <strain evidence="2 3">F-3ap</strain>
    </source>
</reference>
<dbReference type="Pfam" id="PF16152">
    <property type="entry name" value="DUF4860"/>
    <property type="match status" value="1"/>
</dbReference>
<dbReference type="AlphaFoldDB" id="A0A7X5HT46"/>
<feature type="transmembrane region" description="Helical" evidence="1">
    <location>
        <begin position="12"/>
        <end position="30"/>
    </location>
</feature>
<dbReference type="InterPro" id="IPR032340">
    <property type="entry name" value="DUF4860"/>
</dbReference>
<evidence type="ECO:0000313" key="3">
    <source>
        <dbReference type="Proteomes" id="UP000461585"/>
    </source>
</evidence>
<protein>
    <submittedName>
        <fullName evidence="2">DUF4860 domain-containing protein</fullName>
    </submittedName>
</protein>
<comment type="caution">
    <text evidence="2">The sequence shown here is derived from an EMBL/GenBank/DDBJ whole genome shotgun (WGS) entry which is preliminary data.</text>
</comment>
<accession>A0A7X5HT46</accession>
<keyword evidence="1" id="KW-0812">Transmembrane</keyword>
<keyword evidence="3" id="KW-1185">Reference proteome</keyword>
<sequence>MGRKLNLSLESLLVMALVTVFMTAAVVLIWEGRESYDRIMEVRLAQDKARTALSYLAGKVRQNDGEGLLRFQKEGMGDTGSLVLIHGGAEEGYATHIFFEEGILWECYTEVEGTPDRESSQKVISLPGLVLEQEPKAPGLLKAWVTDGMEPYGLPRYMAVRGADLQGGAAYGSIR</sequence>
<evidence type="ECO:0000313" key="2">
    <source>
        <dbReference type="EMBL" id="NDL66171.1"/>
    </source>
</evidence>
<dbReference type="EMBL" id="JAAEEH010000001">
    <property type="protein sequence ID" value="NDL66171.1"/>
    <property type="molecule type" value="Genomic_DNA"/>
</dbReference>
<dbReference type="Proteomes" id="UP000461585">
    <property type="component" value="Unassembled WGS sequence"/>
</dbReference>
<gene>
    <name evidence="2" type="ORF">GXN74_00225</name>
</gene>
<name>A0A7X5HT46_9FIRM</name>
<keyword evidence="1" id="KW-1133">Transmembrane helix</keyword>
<keyword evidence="1" id="KW-0472">Membrane</keyword>
<evidence type="ECO:0000256" key="1">
    <source>
        <dbReference type="SAM" id="Phobius"/>
    </source>
</evidence>
<organism evidence="2 3">
    <name type="scientific">Anaerotalea alkaliphila</name>
    <dbReference type="NCBI Taxonomy" id="2662126"/>
    <lineage>
        <taxon>Bacteria</taxon>
        <taxon>Bacillati</taxon>
        <taxon>Bacillota</taxon>
        <taxon>Clostridia</taxon>
        <taxon>Eubacteriales</taxon>
        <taxon>Anaerotalea</taxon>
    </lineage>
</organism>
<dbReference type="RefSeq" id="WP_162368900.1">
    <property type="nucleotide sequence ID" value="NZ_JAAEEH010000001.1"/>
</dbReference>